<sequence>MSVIWIINQYSTTPETGIAGRHHYLARELGKRGHKVYLVSALWHHLLRVENEDDLPEVEAADGYTMVRIPVPRYPHAHHKKRILNWFLFRLRLAKLPKRIPERPDAILYSSPSLVGYPGAKRLARKLGARLVFEVRDIWPLSLQEIGGASDRHPFIRYLQRIEDDAYQSADAVVSNLPNAVDHMVSRGMDRAKFTWVPNGFSRRLIEQKVPLDDVTLKALPNAALKIGYTGTFGAANNLDILLDAAKQLVHRTDIAFVLVGQGRERDRLADRVKNESLENVTLINAIPKAQVPSMLAAIDICYIGLTADPLFRFGVSPNKLFDYLISGNPILYGIDSGEYKPVETFGAGIQVPPDDAEAVAQAVLAFAEMTEAERYELGAAGRRAALAHHEYGMLAEQLETVLLNPGQG</sequence>
<reference evidence="2 3" key="1">
    <citation type="journal article" date="2018" name="Nat. Biotechnol.">
        <title>A standardized bacterial taxonomy based on genome phylogeny substantially revises the tree of life.</title>
        <authorList>
            <person name="Parks D.H."/>
            <person name="Chuvochina M."/>
            <person name="Waite D.W."/>
            <person name="Rinke C."/>
            <person name="Skarshewski A."/>
            <person name="Chaumeil P.A."/>
            <person name="Hugenholtz P."/>
        </authorList>
    </citation>
    <scope>NUCLEOTIDE SEQUENCE [LARGE SCALE GENOMIC DNA]</scope>
    <source>
        <strain evidence="2">UBA9169</strain>
    </source>
</reference>
<dbReference type="AlphaFoldDB" id="A0A348WA08"/>
<dbReference type="PANTHER" id="PTHR12526">
    <property type="entry name" value="GLYCOSYLTRANSFERASE"/>
    <property type="match status" value="1"/>
</dbReference>
<dbReference type="SUPFAM" id="SSF53756">
    <property type="entry name" value="UDP-Glycosyltransferase/glycogen phosphorylase"/>
    <property type="match status" value="1"/>
</dbReference>
<accession>A0A348WA08</accession>
<dbReference type="EMBL" id="DMVW01000055">
    <property type="protein sequence ID" value="HAR51370.1"/>
    <property type="molecule type" value="Genomic_DNA"/>
</dbReference>
<name>A0A348WA08_9RHOB</name>
<dbReference type="Gene3D" id="3.40.50.2000">
    <property type="entry name" value="Glycogen Phosphorylase B"/>
    <property type="match status" value="2"/>
</dbReference>
<dbReference type="Pfam" id="PF13692">
    <property type="entry name" value="Glyco_trans_1_4"/>
    <property type="match status" value="1"/>
</dbReference>
<evidence type="ECO:0000313" key="3">
    <source>
        <dbReference type="Proteomes" id="UP000264719"/>
    </source>
</evidence>
<comment type="caution">
    <text evidence="2">The sequence shown here is derived from an EMBL/GenBank/DDBJ whole genome shotgun (WGS) entry which is preliminary data.</text>
</comment>
<dbReference type="InterPro" id="IPR028098">
    <property type="entry name" value="Glyco_trans_4-like_N"/>
</dbReference>
<proteinExistence type="predicted"/>
<dbReference type="CDD" id="cd03794">
    <property type="entry name" value="GT4_WbuB-like"/>
    <property type="match status" value="1"/>
</dbReference>
<organism evidence="2 3">
    <name type="scientific">Roseovarius nubinhibens</name>
    <dbReference type="NCBI Taxonomy" id="314263"/>
    <lineage>
        <taxon>Bacteria</taxon>
        <taxon>Pseudomonadati</taxon>
        <taxon>Pseudomonadota</taxon>
        <taxon>Alphaproteobacteria</taxon>
        <taxon>Rhodobacterales</taxon>
        <taxon>Roseobacteraceae</taxon>
        <taxon>Roseovarius</taxon>
    </lineage>
</organism>
<dbReference type="Proteomes" id="UP000264719">
    <property type="component" value="Unassembled WGS sequence"/>
</dbReference>
<evidence type="ECO:0000313" key="2">
    <source>
        <dbReference type="EMBL" id="HAR51370.1"/>
    </source>
</evidence>
<dbReference type="GO" id="GO:0016757">
    <property type="term" value="F:glycosyltransferase activity"/>
    <property type="evidence" value="ECO:0007669"/>
    <property type="project" value="UniProtKB-ARBA"/>
</dbReference>
<protein>
    <submittedName>
        <fullName evidence="2">Glycosyltransferase WbuB</fullName>
    </submittedName>
</protein>
<gene>
    <name evidence="2" type="ORF">DCS45_05760</name>
</gene>
<dbReference type="Pfam" id="PF13579">
    <property type="entry name" value="Glyco_trans_4_4"/>
    <property type="match status" value="1"/>
</dbReference>
<dbReference type="RefSeq" id="WP_339851983.1">
    <property type="nucleotide sequence ID" value="NZ_CAXAXR010000002.1"/>
</dbReference>
<feature type="domain" description="Glycosyltransferase subfamily 4-like N-terminal" evidence="1">
    <location>
        <begin position="16"/>
        <end position="200"/>
    </location>
</feature>
<keyword evidence="2" id="KW-0808">Transferase</keyword>
<dbReference type="PANTHER" id="PTHR12526:SF622">
    <property type="entry name" value="GLYCOSYLTRANSFERASE (GROUP I)"/>
    <property type="match status" value="1"/>
</dbReference>
<evidence type="ECO:0000259" key="1">
    <source>
        <dbReference type="Pfam" id="PF13579"/>
    </source>
</evidence>